<dbReference type="EMBL" id="WSLF01000007">
    <property type="protein sequence ID" value="KAE9633697.1"/>
    <property type="molecule type" value="Genomic_DNA"/>
</dbReference>
<comment type="caution">
    <text evidence="1">The sequence shown here is derived from an EMBL/GenBank/DDBJ whole genome shotgun (WGS) entry which is preliminary data.</text>
</comment>
<dbReference type="Pfam" id="PF09516">
    <property type="entry name" value="RE_CfrBI"/>
    <property type="match status" value="1"/>
</dbReference>
<keyword evidence="1" id="KW-0378">Hydrolase</keyword>
<keyword evidence="1" id="KW-0255">Endonuclease</keyword>
<accession>A0A7C8LSY4</accession>
<dbReference type="InterPro" id="IPR019042">
    <property type="entry name" value="Restrct_endonuc_II_CfrBI"/>
</dbReference>
<keyword evidence="2" id="KW-1185">Reference proteome</keyword>
<dbReference type="AlphaFoldDB" id="A0A7C8LSY4"/>
<protein>
    <submittedName>
        <fullName evidence="1">CfrBI family restriction endonuclease</fullName>
    </submittedName>
</protein>
<evidence type="ECO:0000313" key="2">
    <source>
        <dbReference type="Proteomes" id="UP000483018"/>
    </source>
</evidence>
<dbReference type="RefSeq" id="WP_158740455.1">
    <property type="nucleotide sequence ID" value="NZ_WSLF01000007.1"/>
</dbReference>
<reference evidence="1 2" key="1">
    <citation type="submission" date="2019-12" db="EMBL/GenBank/DDBJ databases">
        <title>Defluviitalea raffinosedens, isolated from a biogas fermenter, genome sequencing and characterization.</title>
        <authorList>
            <person name="Rettenmaier R."/>
            <person name="Schneider M."/>
            <person name="Neuhaus K."/>
            <person name="Liebl W."/>
            <person name="Zverlov V."/>
        </authorList>
    </citation>
    <scope>NUCLEOTIDE SEQUENCE [LARGE SCALE GENOMIC DNA]</scope>
    <source>
        <strain evidence="1 2">249c-K6</strain>
    </source>
</reference>
<evidence type="ECO:0000313" key="1">
    <source>
        <dbReference type="EMBL" id="KAE9633697.1"/>
    </source>
</evidence>
<proteinExistence type="predicted"/>
<dbReference type="GO" id="GO:0004519">
    <property type="term" value="F:endonuclease activity"/>
    <property type="evidence" value="ECO:0007669"/>
    <property type="project" value="UniProtKB-KW"/>
</dbReference>
<gene>
    <name evidence="1" type="ORF">GND95_08560</name>
</gene>
<sequence length="357" mass="40217">MIYDHFDELGKNNIRASRSDFISTVGVDGMKDIIRKVLIGGNVRDITEFITQRRLIISYAAMIDLFVNKLISKTNKIQDYADYVSDDLKLARSNDQKILDLWLMGLTKKGLDNIVRDETNLASYKNSFAVSATETISDIQERFGDLSGKLNLNGVEIDLNWNIISLLSIALGAQTLSIRGSAKSMNGKLFEKLILGSLLTIMGFRYCSTPPTNMQKTDKLFWLSNMDENERETDGTMVYNGIAISIDIGFIGKGNPEISLDKVTRFNRYKQIAGMGHDMKTIIIVDTVAENSDLFNKAERVDGIVLQMSQSNWVIEFAKNVCQIFSLNHVLTSLQLEELDSYLGREMESVDIRAFIE</sequence>
<dbReference type="OrthoDB" id="1492091at2"/>
<organism evidence="1 2">
    <name type="scientific">Defluviitalea raffinosedens</name>
    <dbReference type="NCBI Taxonomy" id="1450156"/>
    <lineage>
        <taxon>Bacteria</taxon>
        <taxon>Bacillati</taxon>
        <taxon>Bacillota</taxon>
        <taxon>Clostridia</taxon>
        <taxon>Lachnospirales</taxon>
        <taxon>Defluviitaleaceae</taxon>
        <taxon>Defluviitalea</taxon>
    </lineage>
</organism>
<keyword evidence="1" id="KW-0540">Nuclease</keyword>
<dbReference type="Proteomes" id="UP000483018">
    <property type="component" value="Unassembled WGS sequence"/>
</dbReference>
<name>A0A7C8LSY4_9FIRM</name>